<dbReference type="SUPFAM" id="SSF55681">
    <property type="entry name" value="Class II aaRS and biotin synthetases"/>
    <property type="match status" value="1"/>
</dbReference>
<proteinExistence type="predicted"/>
<feature type="domain" description="BPL/LPL catalytic" evidence="3">
    <location>
        <begin position="1"/>
        <end position="176"/>
    </location>
</feature>
<dbReference type="InterPro" id="IPR045864">
    <property type="entry name" value="aa-tRNA-synth_II/BPL/LPL"/>
</dbReference>
<dbReference type="InterPro" id="IPR004408">
    <property type="entry name" value="Biotin_CoA_COase_ligase"/>
</dbReference>
<gene>
    <name evidence="4" type="ORF">G6047_03010</name>
</gene>
<dbReference type="EC" id="6.3.4.15" evidence="4"/>
<feature type="coiled-coil region" evidence="2">
    <location>
        <begin position="158"/>
        <end position="185"/>
    </location>
</feature>
<dbReference type="GO" id="GO:0004077">
    <property type="term" value="F:biotin--[biotin carboxyl-carrier protein] ligase activity"/>
    <property type="evidence" value="ECO:0007669"/>
    <property type="project" value="UniProtKB-EC"/>
</dbReference>
<evidence type="ECO:0000256" key="1">
    <source>
        <dbReference type="ARBA" id="ARBA00022598"/>
    </source>
</evidence>
<organism evidence="4 5">
    <name type="scientific">Flavobacterium silvaticum</name>
    <dbReference type="NCBI Taxonomy" id="1852020"/>
    <lineage>
        <taxon>Bacteria</taxon>
        <taxon>Pseudomonadati</taxon>
        <taxon>Bacteroidota</taxon>
        <taxon>Flavobacteriia</taxon>
        <taxon>Flavobacteriales</taxon>
        <taxon>Flavobacteriaceae</taxon>
        <taxon>Flavobacterium</taxon>
    </lineage>
</organism>
<dbReference type="NCBIfam" id="TIGR00121">
    <property type="entry name" value="birA_ligase"/>
    <property type="match status" value="1"/>
</dbReference>
<dbReference type="InterPro" id="IPR004143">
    <property type="entry name" value="BPL_LPL_catalytic"/>
</dbReference>
<dbReference type="AlphaFoldDB" id="A0A972FY57"/>
<evidence type="ECO:0000313" key="5">
    <source>
        <dbReference type="Proteomes" id="UP000712080"/>
    </source>
</evidence>
<keyword evidence="1 4" id="KW-0436">Ligase</keyword>
<dbReference type="CDD" id="cd16442">
    <property type="entry name" value="BPL"/>
    <property type="match status" value="1"/>
</dbReference>
<keyword evidence="5" id="KW-1185">Reference proteome</keyword>
<dbReference type="RefSeq" id="WP_169525995.1">
    <property type="nucleotide sequence ID" value="NZ_JAAMPU010000097.1"/>
</dbReference>
<accession>A0A972FY57</accession>
<dbReference type="PANTHER" id="PTHR12835">
    <property type="entry name" value="BIOTIN PROTEIN LIGASE"/>
    <property type="match status" value="1"/>
</dbReference>
<reference evidence="4" key="1">
    <citation type="submission" date="2020-02" db="EMBL/GenBank/DDBJ databases">
        <title>Flavobacterium sp. genome.</title>
        <authorList>
            <person name="Jung H.S."/>
            <person name="Baek J.H."/>
            <person name="Jeon C.O."/>
        </authorList>
    </citation>
    <scope>NUCLEOTIDE SEQUENCE</scope>
    <source>
        <strain evidence="4">SE-s28</strain>
    </source>
</reference>
<keyword evidence="2" id="KW-0175">Coiled coil</keyword>
<comment type="caution">
    <text evidence="4">The sequence shown here is derived from an EMBL/GenBank/DDBJ whole genome shotgun (WGS) entry which is preliminary data.</text>
</comment>
<evidence type="ECO:0000259" key="3">
    <source>
        <dbReference type="PROSITE" id="PS51733"/>
    </source>
</evidence>
<name>A0A972FY57_9FLAO</name>
<dbReference type="EMBL" id="JAAMPU010000097">
    <property type="protein sequence ID" value="NMH26991.1"/>
    <property type="molecule type" value="Genomic_DNA"/>
</dbReference>
<dbReference type="GO" id="GO:0005737">
    <property type="term" value="C:cytoplasm"/>
    <property type="evidence" value="ECO:0007669"/>
    <property type="project" value="TreeGrafter"/>
</dbReference>
<dbReference type="PROSITE" id="PS51733">
    <property type="entry name" value="BPL_LPL_CATALYTIC"/>
    <property type="match status" value="1"/>
</dbReference>
<evidence type="ECO:0000313" key="4">
    <source>
        <dbReference type="EMBL" id="NMH26991.1"/>
    </source>
</evidence>
<sequence>MPHIKLDATASTNDYLKDLLKAGKIENFTVVSAENQTAGRGQMGAIWKVESGKNLTFSVFVSDVAHVDYLFGLNVAVAVSIVETLQKNAISDLSIKWPNDIMSGRKKIGGILIESIFRTDGSIWSVIGIGINVNQTDFENLPQASSLMMQSGREFNREELLESLVADLESKISELRNTKEQLWNDYHKLLFCAQKPAVYETPDGIRFNAIITEVLQNGKLKLELEEGTFREFGIKEIKMLF</sequence>
<dbReference type="PANTHER" id="PTHR12835:SF5">
    <property type="entry name" value="BIOTIN--PROTEIN LIGASE"/>
    <property type="match status" value="1"/>
</dbReference>
<evidence type="ECO:0000256" key="2">
    <source>
        <dbReference type="SAM" id="Coils"/>
    </source>
</evidence>
<dbReference type="Proteomes" id="UP000712080">
    <property type="component" value="Unassembled WGS sequence"/>
</dbReference>
<dbReference type="Gene3D" id="3.30.930.10">
    <property type="entry name" value="Bira Bifunctional Protein, Domain 2"/>
    <property type="match status" value="1"/>
</dbReference>
<dbReference type="Pfam" id="PF03099">
    <property type="entry name" value="BPL_LplA_LipB"/>
    <property type="match status" value="1"/>
</dbReference>
<protein>
    <submittedName>
        <fullName evidence="4">Biotin--[acetyl-CoA-carboxylase] ligase</fullName>
        <ecNumber evidence="4">6.3.4.15</ecNumber>
    </submittedName>
</protein>